<organism evidence="2 3">
    <name type="scientific">Mucor circinelloides f. circinelloides (strain 1006PhL)</name>
    <name type="common">Mucormycosis agent</name>
    <name type="synonym">Calyptromyces circinelloides</name>
    <dbReference type="NCBI Taxonomy" id="1220926"/>
    <lineage>
        <taxon>Eukaryota</taxon>
        <taxon>Fungi</taxon>
        <taxon>Fungi incertae sedis</taxon>
        <taxon>Mucoromycota</taxon>
        <taxon>Mucoromycotina</taxon>
        <taxon>Mucoromycetes</taxon>
        <taxon>Mucorales</taxon>
        <taxon>Mucorineae</taxon>
        <taxon>Mucoraceae</taxon>
        <taxon>Mucor</taxon>
    </lineage>
</organism>
<dbReference type="AlphaFoldDB" id="S2JRH6"/>
<dbReference type="Proteomes" id="UP000014254">
    <property type="component" value="Unassembled WGS sequence"/>
</dbReference>
<proteinExistence type="predicted"/>
<evidence type="ECO:0000313" key="3">
    <source>
        <dbReference type="Proteomes" id="UP000014254"/>
    </source>
</evidence>
<dbReference type="EMBL" id="KE123912">
    <property type="protein sequence ID" value="EPB91122.1"/>
    <property type="molecule type" value="Genomic_DNA"/>
</dbReference>
<dbReference type="OrthoDB" id="2282041at2759"/>
<feature type="region of interest" description="Disordered" evidence="1">
    <location>
        <begin position="85"/>
        <end position="104"/>
    </location>
</feature>
<dbReference type="VEuPathDB" id="FungiDB:HMPREF1544_02002"/>
<evidence type="ECO:0000256" key="1">
    <source>
        <dbReference type="SAM" id="MobiDB-lite"/>
    </source>
</evidence>
<protein>
    <submittedName>
        <fullName evidence="2">Uncharacterized protein</fullName>
    </submittedName>
</protein>
<dbReference type="OMA" id="CSPRQPR"/>
<sequence>MPSDRAVYDITPPRELEDRNLNSIKHGVPESSTISTSASSIEANNISDVATLLKARLQYAQIKLKTGMSAEELQQIEQAFLCSPRQPRRPLPSEFPPTPASPSPYARRIKRLLLSAMTLMKKSWQKKKRLRKQKKNELVQDEAAARAILMLSSSSSSSFQNKQHRPALFAPTTPSSPPPHDTVMDCPNSAESKSSQEEPMQRRPSWGMYKKFKQPLPPDDIYDAVSNVPNYKERSRYIGQALKQSRNEYADKGNHHRLHSLTLPAVSNDHEQVHYNRPMPRLHLHSYKPPPPPMFGRPLLEDPFNSKPIAHENVSSPPHSRSPPSPPVFKQ</sequence>
<dbReference type="InParanoid" id="S2JRH6"/>
<feature type="region of interest" description="Disordered" evidence="1">
    <location>
        <begin position="155"/>
        <end position="206"/>
    </location>
</feature>
<accession>S2JRH6</accession>
<feature type="compositionally biased region" description="Pro residues" evidence="1">
    <location>
        <begin position="89"/>
        <end position="102"/>
    </location>
</feature>
<evidence type="ECO:0000313" key="2">
    <source>
        <dbReference type="EMBL" id="EPB91122.1"/>
    </source>
</evidence>
<gene>
    <name evidence="2" type="ORF">HMPREF1544_02002</name>
</gene>
<feature type="region of interest" description="Disordered" evidence="1">
    <location>
        <begin position="283"/>
        <end position="331"/>
    </location>
</feature>
<feature type="compositionally biased region" description="Pro residues" evidence="1">
    <location>
        <begin position="320"/>
        <end position="331"/>
    </location>
</feature>
<name>S2JRH6_MUCC1</name>
<keyword evidence="3" id="KW-1185">Reference proteome</keyword>
<reference evidence="3" key="1">
    <citation type="submission" date="2013-05" db="EMBL/GenBank/DDBJ databases">
        <title>The Genome sequence of Mucor circinelloides f. circinelloides 1006PhL.</title>
        <authorList>
            <consortium name="The Broad Institute Genomics Platform"/>
            <person name="Cuomo C."/>
            <person name="Earl A."/>
            <person name="Findley K."/>
            <person name="Lee S.C."/>
            <person name="Walker B."/>
            <person name="Young S."/>
            <person name="Zeng Q."/>
            <person name="Gargeya S."/>
            <person name="Fitzgerald M."/>
            <person name="Haas B."/>
            <person name="Abouelleil A."/>
            <person name="Allen A.W."/>
            <person name="Alvarado L."/>
            <person name="Arachchi H.M."/>
            <person name="Berlin A.M."/>
            <person name="Chapman S.B."/>
            <person name="Gainer-Dewar J."/>
            <person name="Goldberg J."/>
            <person name="Griggs A."/>
            <person name="Gujja S."/>
            <person name="Hansen M."/>
            <person name="Howarth C."/>
            <person name="Imamovic A."/>
            <person name="Ireland A."/>
            <person name="Larimer J."/>
            <person name="McCowan C."/>
            <person name="Murphy C."/>
            <person name="Pearson M."/>
            <person name="Poon T.W."/>
            <person name="Priest M."/>
            <person name="Roberts A."/>
            <person name="Saif S."/>
            <person name="Shea T."/>
            <person name="Sisk P."/>
            <person name="Sykes S."/>
            <person name="Wortman J."/>
            <person name="Nusbaum C."/>
            <person name="Birren B."/>
        </authorList>
    </citation>
    <scope>NUCLEOTIDE SEQUENCE [LARGE SCALE GENOMIC DNA]</scope>
    <source>
        <strain evidence="3">1006PhL</strain>
    </source>
</reference>